<dbReference type="CDD" id="cd00866">
    <property type="entry name" value="PEBP_euk"/>
    <property type="match status" value="1"/>
</dbReference>
<dbReference type="AlphaFoldDB" id="A0A6C1DWZ7"/>
<comment type="similarity">
    <text evidence="1">Belongs to the phosphatidylethanolamine-binding protein family.</text>
</comment>
<dbReference type="InterPro" id="IPR001858">
    <property type="entry name" value="Phosphatidylethanolamine-bd_CS"/>
</dbReference>
<dbReference type="GO" id="GO:0030414">
    <property type="term" value="F:peptidase inhibitor activity"/>
    <property type="evidence" value="ECO:0007669"/>
    <property type="project" value="TreeGrafter"/>
</dbReference>
<dbReference type="Gene3D" id="3.90.280.10">
    <property type="entry name" value="PEBP-like"/>
    <property type="match status" value="1"/>
</dbReference>
<gene>
    <name evidence="2" type="primary">TFS1_1</name>
    <name evidence="2" type="ORF">GRS66_003501</name>
</gene>
<dbReference type="InterPro" id="IPR035810">
    <property type="entry name" value="PEBP_euk"/>
</dbReference>
<dbReference type="EMBL" id="CP048993">
    <property type="protein sequence ID" value="QID81140.1"/>
    <property type="molecule type" value="Genomic_DNA"/>
</dbReference>
<dbReference type="Proteomes" id="UP000501346">
    <property type="component" value="Chromosome ScXII"/>
</dbReference>
<proteinExistence type="inferred from homology"/>
<accession>A0A6C1DWZ7</accession>
<dbReference type="InterPro" id="IPR008914">
    <property type="entry name" value="PEBP"/>
</dbReference>
<evidence type="ECO:0000313" key="3">
    <source>
        <dbReference type="Proteomes" id="UP000501346"/>
    </source>
</evidence>
<evidence type="ECO:0000313" key="2">
    <source>
        <dbReference type="EMBL" id="QID81140.1"/>
    </source>
</evidence>
<dbReference type="PROSITE" id="PS01220">
    <property type="entry name" value="PBP"/>
    <property type="match status" value="1"/>
</dbReference>
<dbReference type="Pfam" id="PF01161">
    <property type="entry name" value="PBP"/>
    <property type="match status" value="1"/>
</dbReference>
<reference evidence="2 3" key="1">
    <citation type="journal article" date="2019" name="BMC Genomics">
        <title>Chromosome level assembly and comparative genome analysis confirm lager-brewing yeasts originated from a single hybridization.</title>
        <authorList>
            <person name="Salazar A.N."/>
            <person name="Gorter de Vries A.R."/>
            <person name="van den Broek M."/>
            <person name="Brouwers N."/>
            <person name="de la Torre Cortes P."/>
            <person name="Kuijpers N.G.A."/>
            <person name="Daran J.G."/>
            <person name="Abeel T."/>
        </authorList>
    </citation>
    <scope>NUCLEOTIDE SEQUENCE [LARGE SCALE GENOMIC DNA]</scope>
    <source>
        <strain evidence="2 3">CBS 1483</strain>
    </source>
</reference>
<dbReference type="InterPro" id="IPR036610">
    <property type="entry name" value="PEBP-like_sf"/>
</dbReference>
<dbReference type="OrthoDB" id="2506647at2759"/>
<dbReference type="PANTHER" id="PTHR11362">
    <property type="entry name" value="PHOSPHATIDYLETHANOLAMINE-BINDING PROTEIN"/>
    <property type="match status" value="1"/>
</dbReference>
<organism evidence="2 3">
    <name type="scientific">Saccharomyces pastorianus</name>
    <name type="common">Lager yeast</name>
    <name type="synonym">Saccharomyces cerevisiae x Saccharomyces eubayanus</name>
    <dbReference type="NCBI Taxonomy" id="27292"/>
    <lineage>
        <taxon>Eukaryota</taxon>
        <taxon>Fungi</taxon>
        <taxon>Dikarya</taxon>
        <taxon>Ascomycota</taxon>
        <taxon>Saccharomycotina</taxon>
        <taxon>Saccharomycetes</taxon>
        <taxon>Saccharomycetales</taxon>
        <taxon>Saccharomycetaceae</taxon>
        <taxon>Saccharomyces</taxon>
    </lineage>
</organism>
<dbReference type="PANTHER" id="PTHR11362:SF148">
    <property type="entry name" value="CARBOXYPEPTIDASE Y INHIBITOR"/>
    <property type="match status" value="1"/>
</dbReference>
<evidence type="ECO:0000256" key="1">
    <source>
        <dbReference type="ARBA" id="ARBA00007091"/>
    </source>
</evidence>
<dbReference type="SUPFAM" id="SSF49777">
    <property type="entry name" value="PEBP-like"/>
    <property type="match status" value="1"/>
</dbReference>
<dbReference type="FunFam" id="3.90.280.10:FF:000009">
    <property type="entry name" value="Carboxypeptidase Y inhibitor"/>
    <property type="match status" value="1"/>
</dbReference>
<sequence length="219" mass="24399">MNQAIDFAQASIESYKKHGILEDVIHDTSFQPSGILAVEYSSSAPVAMGNTLPTEKARSKPQFQFTFNKQMQKSVPQANAYVPQDDDLFTLVMTDPDVPSKTDHKWSEFCHLVECDLKLLNEATHETSGATEFFASEFNTKGSNTLIEYMGPAPPKGSGPHRYVFLLYKQPKGVDSSKFSKIKDRPNWGYGTPATGVGKWAKENNLQLVASNFFYAETK</sequence>
<protein>
    <submittedName>
        <fullName evidence="2">Carboxypeptidase Y inhibitor</fullName>
    </submittedName>
</protein>
<keyword evidence="3" id="KW-1185">Reference proteome</keyword>
<dbReference type="GO" id="GO:0030162">
    <property type="term" value="P:regulation of proteolysis"/>
    <property type="evidence" value="ECO:0007669"/>
    <property type="project" value="TreeGrafter"/>
</dbReference>
<dbReference type="GO" id="GO:0005543">
    <property type="term" value="F:phospholipid binding"/>
    <property type="evidence" value="ECO:0007669"/>
    <property type="project" value="TreeGrafter"/>
</dbReference>
<name>A0A6C1DWZ7_SACPS</name>
<dbReference type="GO" id="GO:0046578">
    <property type="term" value="P:regulation of Ras protein signal transduction"/>
    <property type="evidence" value="ECO:0007669"/>
    <property type="project" value="TreeGrafter"/>
</dbReference>